<protein>
    <submittedName>
        <fullName evidence="1">Uncharacterized protein</fullName>
    </submittedName>
</protein>
<reference evidence="1 2" key="1">
    <citation type="journal article" date="2021" name="Appl. Environ. Microbiol.">
        <title>Genetic linkage and physical mapping for an oyster mushroom Pleurotus cornucopiae and QTL analysis for the trait cap color.</title>
        <authorList>
            <person name="Zhang Y."/>
            <person name="Gao W."/>
            <person name="Sonnenberg A."/>
            <person name="Chen Q."/>
            <person name="Zhang J."/>
            <person name="Huang C."/>
        </authorList>
    </citation>
    <scope>NUCLEOTIDE SEQUENCE [LARGE SCALE GENOMIC DNA]</scope>
    <source>
        <strain evidence="1">CCMSSC00406</strain>
    </source>
</reference>
<keyword evidence="2" id="KW-1185">Reference proteome</keyword>
<proteinExistence type="predicted"/>
<accession>A0ACB7J7H0</accession>
<evidence type="ECO:0000313" key="2">
    <source>
        <dbReference type="Proteomes" id="UP000824881"/>
    </source>
</evidence>
<comment type="caution">
    <text evidence="1">The sequence shown here is derived from an EMBL/GenBank/DDBJ whole genome shotgun (WGS) entry which is preliminary data.</text>
</comment>
<dbReference type="Proteomes" id="UP000824881">
    <property type="component" value="Unassembled WGS sequence"/>
</dbReference>
<gene>
    <name evidence="1" type="ORF">CCMSSC00406_0009098</name>
</gene>
<dbReference type="EMBL" id="WQMT02000002">
    <property type="protein sequence ID" value="KAG9226001.1"/>
    <property type="molecule type" value="Genomic_DNA"/>
</dbReference>
<name>A0ACB7J7H0_PLECO</name>
<evidence type="ECO:0000313" key="1">
    <source>
        <dbReference type="EMBL" id="KAG9226001.1"/>
    </source>
</evidence>
<organism evidence="1 2">
    <name type="scientific">Pleurotus cornucopiae</name>
    <name type="common">Cornucopia mushroom</name>
    <dbReference type="NCBI Taxonomy" id="5321"/>
    <lineage>
        <taxon>Eukaryota</taxon>
        <taxon>Fungi</taxon>
        <taxon>Dikarya</taxon>
        <taxon>Basidiomycota</taxon>
        <taxon>Agaricomycotina</taxon>
        <taxon>Agaricomycetes</taxon>
        <taxon>Agaricomycetidae</taxon>
        <taxon>Agaricales</taxon>
        <taxon>Pleurotineae</taxon>
        <taxon>Pleurotaceae</taxon>
        <taxon>Pleurotus</taxon>
    </lineage>
</organism>
<sequence length="290" mass="32454">MIINHWVVDGTLERKVSNDPPFNLAELLIHNAPPEVVEDADDLAMRIIYLTFGGLYPPSVLVSLPPLAVYLSQTLFEMAQMSTEDIGSVREEVKTVLEQEGGWTKMALDRFVKIDSILREVGRIHGVACFAMGRITVAAGTLLDGVVIPPGYQVVVNLKHFHRDARVYPSPYAFDPFRFSRLRETEDSGMKYGFTTVDDHFLSFGAGRHACPGRFFASMQLKIIIAITLLDYEVKLPDGKLTRPEGLIFDGLVVPPLTQHLLFKPRLGKKDNVLVRYAASILIKPYRVKA</sequence>